<dbReference type="EMBL" id="WOCE01000010">
    <property type="protein sequence ID" value="KAE9605216.1"/>
    <property type="molecule type" value="Genomic_DNA"/>
</dbReference>
<accession>A0A6A4PV94</accession>
<comment type="caution">
    <text evidence="1">The sequence shown here is derived from an EMBL/GenBank/DDBJ whole genome shotgun (WGS) entry which is preliminary data.</text>
</comment>
<sequence>MKTAAASTYSDGLAMNQVTRSRMVSWHGFLGHGQQRLSFLSQIHSVIAINGSIN</sequence>
<dbReference type="Proteomes" id="UP000447434">
    <property type="component" value="Chromosome 10"/>
</dbReference>
<protein>
    <submittedName>
        <fullName evidence="1">Uncharacterized protein</fullName>
    </submittedName>
</protein>
<keyword evidence="2" id="KW-1185">Reference proteome</keyword>
<proteinExistence type="predicted"/>
<evidence type="ECO:0000313" key="2">
    <source>
        <dbReference type="Proteomes" id="UP000447434"/>
    </source>
</evidence>
<organism evidence="1 2">
    <name type="scientific">Lupinus albus</name>
    <name type="common">White lupine</name>
    <name type="synonym">Lupinus termis</name>
    <dbReference type="NCBI Taxonomy" id="3870"/>
    <lineage>
        <taxon>Eukaryota</taxon>
        <taxon>Viridiplantae</taxon>
        <taxon>Streptophyta</taxon>
        <taxon>Embryophyta</taxon>
        <taxon>Tracheophyta</taxon>
        <taxon>Spermatophyta</taxon>
        <taxon>Magnoliopsida</taxon>
        <taxon>eudicotyledons</taxon>
        <taxon>Gunneridae</taxon>
        <taxon>Pentapetalae</taxon>
        <taxon>rosids</taxon>
        <taxon>fabids</taxon>
        <taxon>Fabales</taxon>
        <taxon>Fabaceae</taxon>
        <taxon>Papilionoideae</taxon>
        <taxon>50 kb inversion clade</taxon>
        <taxon>genistoids sensu lato</taxon>
        <taxon>core genistoids</taxon>
        <taxon>Genisteae</taxon>
        <taxon>Lupinus</taxon>
    </lineage>
</organism>
<name>A0A6A4PV94_LUPAL</name>
<evidence type="ECO:0000313" key="1">
    <source>
        <dbReference type="EMBL" id="KAE9605216.1"/>
    </source>
</evidence>
<dbReference type="AlphaFoldDB" id="A0A6A4PV94"/>
<gene>
    <name evidence="1" type="ORF">Lalb_Chr10g0094971</name>
</gene>
<reference evidence="2" key="1">
    <citation type="journal article" date="2020" name="Nat. Commun.">
        <title>Genome sequence of the cluster root forming white lupin.</title>
        <authorList>
            <person name="Hufnagel B."/>
            <person name="Marques A."/>
            <person name="Soriano A."/>
            <person name="Marques L."/>
            <person name="Divol F."/>
            <person name="Doumas P."/>
            <person name="Sallet E."/>
            <person name="Mancinotti D."/>
            <person name="Carrere S."/>
            <person name="Marande W."/>
            <person name="Arribat S."/>
            <person name="Keller J."/>
            <person name="Huneau C."/>
            <person name="Blein T."/>
            <person name="Aime D."/>
            <person name="Laguerre M."/>
            <person name="Taylor J."/>
            <person name="Schubert V."/>
            <person name="Nelson M."/>
            <person name="Geu-Flores F."/>
            <person name="Crespi M."/>
            <person name="Gallardo-Guerrero K."/>
            <person name="Delaux P.-M."/>
            <person name="Salse J."/>
            <person name="Berges H."/>
            <person name="Guyot R."/>
            <person name="Gouzy J."/>
            <person name="Peret B."/>
        </authorList>
    </citation>
    <scope>NUCLEOTIDE SEQUENCE [LARGE SCALE GENOMIC DNA]</scope>
    <source>
        <strain evidence="2">cv. Amiga</strain>
    </source>
</reference>